<comment type="caution">
    <text evidence="3">The sequence shown here is derived from an EMBL/GenBank/DDBJ whole genome shotgun (WGS) entry which is preliminary data.</text>
</comment>
<keyword evidence="4" id="KW-1185">Reference proteome</keyword>
<evidence type="ECO:0000259" key="2">
    <source>
        <dbReference type="Pfam" id="PF22766"/>
    </source>
</evidence>
<dbReference type="GO" id="GO:0005737">
    <property type="term" value="C:cytoplasm"/>
    <property type="evidence" value="ECO:0007669"/>
    <property type="project" value="GOC"/>
</dbReference>
<dbReference type="Pfam" id="PF22766">
    <property type="entry name" value="ZW10_C2"/>
    <property type="match status" value="1"/>
</dbReference>
<dbReference type="GO" id="GO:0006888">
    <property type="term" value="P:endoplasmic reticulum to Golgi vesicle-mediated transport"/>
    <property type="evidence" value="ECO:0007669"/>
    <property type="project" value="TreeGrafter"/>
</dbReference>
<dbReference type="Proteomes" id="UP000822476">
    <property type="component" value="Unassembled WGS sequence"/>
</dbReference>
<evidence type="ECO:0008006" key="5">
    <source>
        <dbReference type="Google" id="ProtNLM"/>
    </source>
</evidence>
<dbReference type="EMBL" id="JTDE01000065">
    <property type="protein sequence ID" value="KAF7262435.1"/>
    <property type="molecule type" value="Genomic_DNA"/>
</dbReference>
<dbReference type="Gene3D" id="1.10.357.150">
    <property type="match status" value="1"/>
</dbReference>
<evidence type="ECO:0000259" key="1">
    <source>
        <dbReference type="Pfam" id="PF20666"/>
    </source>
</evidence>
<dbReference type="InterPro" id="IPR048343">
    <property type="entry name" value="ZW10_C"/>
</dbReference>
<organism evidence="3 4">
    <name type="scientific">Paragonimus skrjabini miyazakii</name>
    <dbReference type="NCBI Taxonomy" id="59628"/>
    <lineage>
        <taxon>Eukaryota</taxon>
        <taxon>Metazoa</taxon>
        <taxon>Spiralia</taxon>
        <taxon>Lophotrochozoa</taxon>
        <taxon>Platyhelminthes</taxon>
        <taxon>Trematoda</taxon>
        <taxon>Digenea</taxon>
        <taxon>Plagiorchiida</taxon>
        <taxon>Troglotremata</taxon>
        <taxon>Troglotrematidae</taxon>
        <taxon>Paragonimus</taxon>
    </lineage>
</organism>
<dbReference type="Pfam" id="PF20666">
    <property type="entry name" value="ZW10_C"/>
    <property type="match status" value="1"/>
</dbReference>
<dbReference type="GO" id="GO:1990423">
    <property type="term" value="C:RZZ complex"/>
    <property type="evidence" value="ECO:0007669"/>
    <property type="project" value="TreeGrafter"/>
</dbReference>
<feature type="domain" description="ZW10 C-terminal helical" evidence="2">
    <location>
        <begin position="869"/>
        <end position="1016"/>
    </location>
</feature>
<dbReference type="GO" id="GO:0007094">
    <property type="term" value="P:mitotic spindle assembly checkpoint signaling"/>
    <property type="evidence" value="ECO:0007669"/>
    <property type="project" value="TreeGrafter"/>
</dbReference>
<protein>
    <recommendedName>
        <fullName evidence="5">Centromere/kinetochore protein zw10</fullName>
    </recommendedName>
</protein>
<reference evidence="3" key="1">
    <citation type="submission" date="2019-07" db="EMBL/GenBank/DDBJ databases">
        <title>Annotation for the trematode Paragonimus miyazaki's.</title>
        <authorList>
            <person name="Choi Y.-J."/>
        </authorList>
    </citation>
    <scope>NUCLEOTIDE SEQUENCE</scope>
    <source>
        <strain evidence="3">Japan</strain>
    </source>
</reference>
<dbReference type="AlphaFoldDB" id="A0A8S9Z4N1"/>
<dbReference type="PANTHER" id="PTHR12205:SF0">
    <property type="entry name" value="CENTROMERE_KINETOCHORE PROTEIN ZW10 HOMOLOG"/>
    <property type="match status" value="1"/>
</dbReference>
<accession>A0A8S9Z4N1</accession>
<proteinExistence type="predicted"/>
<dbReference type="InterPro" id="IPR055148">
    <property type="entry name" value="ZW10_C_2"/>
</dbReference>
<evidence type="ECO:0000313" key="4">
    <source>
        <dbReference type="Proteomes" id="UP000822476"/>
    </source>
</evidence>
<dbReference type="OrthoDB" id="534815at2759"/>
<dbReference type="InterPro" id="IPR046362">
    <property type="entry name" value="Zw10/DSL1_C_sf"/>
</dbReference>
<evidence type="ECO:0000313" key="3">
    <source>
        <dbReference type="EMBL" id="KAF7262435.1"/>
    </source>
</evidence>
<feature type="domain" description="Centromere/kinetochore protein zw10 C-terminal" evidence="1">
    <location>
        <begin position="659"/>
        <end position="827"/>
    </location>
</feature>
<dbReference type="PANTHER" id="PTHR12205">
    <property type="entry name" value="CENTROMERE/KINETOCHORE PROTEIN ZW10"/>
    <property type="match status" value="1"/>
</dbReference>
<gene>
    <name evidence="3" type="ORF">EG68_00305</name>
</gene>
<sequence>MTECVQQVLTARAALHKALQEHHLYIPRQTEILQLADEFNALKESLSSLTATHLVCSLEGDRSRTASTVHADIVSTLQEALDMHSNCTYLLEVHRAIELLSTSVRQLCQCVQKPHPWALHDVVDEEDGVDAWTDDIRNDRTREIGTHGDDILEMDPVELEPVIQTGDSDIDEDTYKLYTEAVVSSLEEVETLLNQPTKFNKDNTLVFQGFRRTLQDCKITLNEHIDSLWRRWFVWRTSGVNETTGLCASNTGLSQLLSDLQLLGGFGATIPSYTEMTELLQHFSNENASMGHLWVDDDLTKGSPTVLASFTVYARPELLTQLFCLVDALKDSAGRFKELSSRLWKHMFEPWLERVPYTSGSSKSDKEWPVLRTTYFDLGSTPNVDAEDCGTDEHQQPQPQLLPAWRLELVVPTSSVDENANFIIDSCGQLVSTFQGLFTHVFSLRTPNSRSTNIVREPPIDTCFDEQLVAKLIEGRFAVVLPSAKECRSVNFLAPVTQAVFGLAVTGKETGFFTGAASDEDLREDPSDERTGDGGSTLLFRWIHDLSRLTEKRRCNEILSKLRSLLADVELFRSTELVGTKKCPKADSQNNNGQLIFADDDLEALPDDQEMQAYEHIATTIAETPDGKNTTHKLPTLTQILESNTNRKYLARFLDLGHFHFPLCKISKAIPSFMELIQSILVEAESYLSRSAPRDSHEKVELDATSRADSLALAAAIVELVPRMIMSYTSLVPCLHATELEKDLYLASLYHNNCMFLAHECLTLGELRLYPLLARLQSGNESTTAVTHEQSLERLAAVSTCILVPHLRTAGTNLLLRHLRRIREQLMEELSKAARGFRDLHVLENKHRTTQAMHACFDVLRTTSSGLWPLPITVYYRCMGVLCNNVCTELTCSILQLIDLTTPDCDVLVEILKEVEVEISQYFDPQLSQQHSNDPETTKGELFVGLIDRRVPELSRLRGILDVLTASSLVAIENLLWDNGNGPLAVEAHLKAPELCALIEAIYSHSPMRDKFISKLR</sequence>
<name>A0A8S9Z4N1_9TREM</name>